<keyword evidence="5" id="KW-0479">Metal-binding</keyword>
<dbReference type="InterPro" id="IPR040442">
    <property type="entry name" value="Pyrv_kinase-like_dom_sf"/>
</dbReference>
<feature type="binding site" evidence="5">
    <location>
        <position position="103"/>
    </location>
    <ligand>
        <name>Mg(2+)</name>
        <dbReference type="ChEBI" id="CHEBI:18420"/>
    </ligand>
</feature>
<feature type="binding site" evidence="5">
    <location>
        <position position="135"/>
    </location>
    <ligand>
        <name>Mg(2+)</name>
        <dbReference type="ChEBI" id="CHEBI:18420"/>
    </ligand>
</feature>
<dbReference type="RefSeq" id="WP_194556755.1">
    <property type="nucleotide sequence ID" value="NZ_JADKMY010000002.1"/>
</dbReference>
<proteinExistence type="inferred from homology"/>
<feature type="binding site" evidence="5">
    <location>
        <position position="103"/>
    </location>
    <ligand>
        <name>3-methyl-2-oxobutanoate</name>
        <dbReference type="ChEBI" id="CHEBI:11851"/>
    </ligand>
</feature>
<gene>
    <name evidence="5 6" type="primary">panB</name>
    <name evidence="6" type="ORF">IRY30_07190</name>
</gene>
<comment type="caution">
    <text evidence="6">The sequence shown here is derived from an EMBL/GenBank/DDBJ whole genome shotgun (WGS) entry which is preliminary data.</text>
</comment>
<comment type="similarity">
    <text evidence="1 5">Belongs to the PanB family.</text>
</comment>
<dbReference type="SUPFAM" id="SSF51621">
    <property type="entry name" value="Phosphoenolpyruvate/pyruvate domain"/>
    <property type="match status" value="1"/>
</dbReference>
<dbReference type="HAMAP" id="MF_00156">
    <property type="entry name" value="PanB"/>
    <property type="match status" value="1"/>
</dbReference>
<evidence type="ECO:0000256" key="5">
    <source>
        <dbReference type="HAMAP-Rule" id="MF_00156"/>
    </source>
</evidence>
<dbReference type="Gene3D" id="3.20.20.60">
    <property type="entry name" value="Phosphoenolpyruvate-binding domains"/>
    <property type="match status" value="1"/>
</dbReference>
<reference evidence="6 7" key="1">
    <citation type="submission" date="2020-10" db="EMBL/GenBank/DDBJ databases">
        <title>Novel species in genus Corynebacterium.</title>
        <authorList>
            <person name="Zhang G."/>
        </authorList>
    </citation>
    <scope>NUCLEOTIDE SEQUENCE [LARGE SCALE GENOMIC DNA]</scope>
    <source>
        <strain evidence="6 7">DSM 45110</strain>
    </source>
</reference>
<dbReference type="CDD" id="cd06557">
    <property type="entry name" value="KPHMT-like"/>
    <property type="match status" value="1"/>
</dbReference>
<evidence type="ECO:0000313" key="7">
    <source>
        <dbReference type="Proteomes" id="UP000635902"/>
    </source>
</evidence>
<comment type="function">
    <text evidence="5">Catalyzes the reversible reaction in which hydroxymethyl group from 5,10-methylenetetrahydrofolate is transferred onto alpha-ketoisovalerate to form ketopantoate.</text>
</comment>
<comment type="pathway">
    <text evidence="5">Cofactor biosynthesis; (R)-pantothenate biosynthesis; (R)-pantoate from 3-methyl-2-oxobutanoate: step 1/2.</text>
</comment>
<comment type="catalytic activity">
    <reaction evidence="5">
        <text>(6R)-5,10-methylene-5,6,7,8-tetrahydrofolate + 3-methyl-2-oxobutanoate + H2O = 2-dehydropantoate + (6S)-5,6,7,8-tetrahydrofolate</text>
        <dbReference type="Rhea" id="RHEA:11824"/>
        <dbReference type="ChEBI" id="CHEBI:11561"/>
        <dbReference type="ChEBI" id="CHEBI:11851"/>
        <dbReference type="ChEBI" id="CHEBI:15377"/>
        <dbReference type="ChEBI" id="CHEBI:15636"/>
        <dbReference type="ChEBI" id="CHEBI:57453"/>
        <dbReference type="EC" id="2.1.2.11"/>
    </reaction>
</comment>
<keyword evidence="5" id="KW-0963">Cytoplasm</keyword>
<evidence type="ECO:0000256" key="1">
    <source>
        <dbReference type="ARBA" id="ARBA00008676"/>
    </source>
</evidence>
<feature type="binding site" evidence="5">
    <location>
        <position position="64"/>
    </location>
    <ligand>
        <name>Mg(2+)</name>
        <dbReference type="ChEBI" id="CHEBI:18420"/>
    </ligand>
</feature>
<dbReference type="PIRSF" id="PIRSF000388">
    <property type="entry name" value="Pantoate_hydroxy_MeTrfase"/>
    <property type="match status" value="1"/>
</dbReference>
<comment type="subcellular location">
    <subcellularLocation>
        <location evidence="5">Cytoplasm</location>
    </subcellularLocation>
</comment>
<dbReference type="NCBIfam" id="TIGR00222">
    <property type="entry name" value="panB"/>
    <property type="match status" value="1"/>
</dbReference>
<dbReference type="Proteomes" id="UP000635902">
    <property type="component" value="Unassembled WGS sequence"/>
</dbReference>
<keyword evidence="5" id="KW-0460">Magnesium</keyword>
<evidence type="ECO:0000256" key="3">
    <source>
        <dbReference type="ARBA" id="ARBA00022655"/>
    </source>
</evidence>
<feature type="active site" description="Proton acceptor" evidence="5">
    <location>
        <position position="201"/>
    </location>
</feature>
<dbReference type="EMBL" id="JADKMY010000002">
    <property type="protein sequence ID" value="MBF4553864.1"/>
    <property type="molecule type" value="Genomic_DNA"/>
</dbReference>
<dbReference type="GO" id="GO:0003864">
    <property type="term" value="F:3-methyl-2-oxobutanoate hydroxymethyltransferase activity"/>
    <property type="evidence" value="ECO:0007669"/>
    <property type="project" value="UniProtKB-EC"/>
</dbReference>
<feature type="binding site" evidence="5">
    <location>
        <begin position="64"/>
        <end position="65"/>
    </location>
    <ligand>
        <name>3-methyl-2-oxobutanoate</name>
        <dbReference type="ChEBI" id="CHEBI:11851"/>
    </ligand>
</feature>
<dbReference type="InterPro" id="IPR003700">
    <property type="entry name" value="Pantoate_hydroxy_MeTrfase"/>
</dbReference>
<keyword evidence="7" id="KW-1185">Reference proteome</keyword>
<accession>A0ABR9ZKF2</accession>
<organism evidence="6 7">
    <name type="scientific">Corynebacterium suicordis DSM 45110</name>
    <dbReference type="NCBI Taxonomy" id="1121369"/>
    <lineage>
        <taxon>Bacteria</taxon>
        <taxon>Bacillati</taxon>
        <taxon>Actinomycetota</taxon>
        <taxon>Actinomycetes</taxon>
        <taxon>Mycobacteriales</taxon>
        <taxon>Corynebacteriaceae</taxon>
        <taxon>Corynebacterium</taxon>
    </lineage>
</organism>
<feature type="binding site" evidence="5">
    <location>
        <position position="133"/>
    </location>
    <ligand>
        <name>3-methyl-2-oxobutanoate</name>
        <dbReference type="ChEBI" id="CHEBI:11851"/>
    </ligand>
</feature>
<dbReference type="Pfam" id="PF02548">
    <property type="entry name" value="Pantoate_transf"/>
    <property type="match status" value="1"/>
</dbReference>
<evidence type="ECO:0000313" key="6">
    <source>
        <dbReference type="EMBL" id="MBF4553864.1"/>
    </source>
</evidence>
<comment type="cofactor">
    <cofactor evidence="5">
        <name>Mg(2+)</name>
        <dbReference type="ChEBI" id="CHEBI:18420"/>
    </cofactor>
    <text evidence="5">Binds 1 Mg(2+) ion per subunit.</text>
</comment>
<keyword evidence="4 5" id="KW-0808">Transferase</keyword>
<comment type="subunit">
    <text evidence="2 5">Homodecamer; pentamer of dimers.</text>
</comment>
<dbReference type="InterPro" id="IPR015813">
    <property type="entry name" value="Pyrv/PenolPyrv_kinase-like_dom"/>
</dbReference>
<name>A0ABR9ZKF2_9CORY</name>
<keyword evidence="3 5" id="KW-0566">Pantothenate biosynthesis</keyword>
<sequence>MVDNAQDSSPSDSVGYMVPTKQVRLTDLIARKGSGSPIACLTAYDYSTARAFSQAGVEVLLVGDSAANVVFGYPTTAQVSFDEMCYLAAAVVRGAGNAFVMVDLPFGSYEASDEQAVRSATEILHRSGGHCVKLEGGVRMASRIKAIKNAGIAVCAHIGFTPQSVNNLGGFKVQGRGAGSEALIADMEAVVAAGADFVLMEMVPAEVAKRVTELCPVPTIGIGAGAECDGQILVWHDMVAYPQDGHRPKFAKQWGNVGEVLTNAAAQYKKEVQDGTFPAAEHTFNS</sequence>
<evidence type="ECO:0000256" key="2">
    <source>
        <dbReference type="ARBA" id="ARBA00011424"/>
    </source>
</evidence>
<dbReference type="NCBIfam" id="NF001452">
    <property type="entry name" value="PRK00311.1"/>
    <property type="match status" value="1"/>
</dbReference>
<protein>
    <recommendedName>
        <fullName evidence="5">3-methyl-2-oxobutanoate hydroxymethyltransferase</fullName>
        <ecNumber evidence="5">2.1.2.11</ecNumber>
    </recommendedName>
    <alternativeName>
        <fullName evidence="5">Ketopantoate hydroxymethyltransferase</fullName>
        <shortName evidence="5">KPHMT</shortName>
    </alternativeName>
</protein>
<dbReference type="EC" id="2.1.2.11" evidence="5"/>
<dbReference type="PANTHER" id="PTHR20881:SF0">
    <property type="entry name" value="3-METHYL-2-OXOBUTANOATE HYDROXYMETHYLTRANSFERASE"/>
    <property type="match status" value="1"/>
</dbReference>
<dbReference type="PANTHER" id="PTHR20881">
    <property type="entry name" value="3-METHYL-2-OXOBUTANOATE HYDROXYMETHYLTRANSFERASE"/>
    <property type="match status" value="1"/>
</dbReference>
<evidence type="ECO:0000256" key="4">
    <source>
        <dbReference type="ARBA" id="ARBA00022679"/>
    </source>
</evidence>